<reference evidence="2" key="1">
    <citation type="submission" date="2016-10" db="EMBL/GenBank/DDBJ databases">
        <authorList>
            <person name="Varghese N."/>
            <person name="Submissions S."/>
        </authorList>
    </citation>
    <scope>NUCLEOTIDE SEQUENCE [LARGE SCALE GENOMIC DNA]</scope>
    <source>
        <strain evidence="2">CGMCC 1.10223</strain>
    </source>
</reference>
<proteinExistence type="predicted"/>
<dbReference type="InterPro" id="IPR038765">
    <property type="entry name" value="Papain-like_cys_pep_sf"/>
</dbReference>
<dbReference type="PANTHER" id="PTHR47112:SF1">
    <property type="entry name" value="PX DOMAIN-CONTAINING PROTEIN"/>
    <property type="match status" value="1"/>
</dbReference>
<evidence type="ECO:0000313" key="1">
    <source>
        <dbReference type="EMBL" id="SFF00540.1"/>
    </source>
</evidence>
<dbReference type="Proteomes" id="UP000183410">
    <property type="component" value="Unassembled WGS sequence"/>
</dbReference>
<gene>
    <name evidence="1" type="ORF">SAMN04487969_11152</name>
</gene>
<sequence length="216" mass="24386">MKKRITYSEIEDQLQTGDILLCHSVMHESIMIEFIEGSPWSHIGMIVRLPQYDYPLLWESTTFDNIPDVLLGKTKNGPMLVPLHERLQTDVGNLWDPMFALRKLNVQRTPQMQAALLGVIEELHHATFPSMTEMAVSVSEGLAGIHSGYKTLFCSQLLAATYIRMGLLPSHKVPNSYWPVNFSSEGHVELLNNATFSEELYLLADGLQGHDQHQAL</sequence>
<accession>A0A1I2F7N2</accession>
<organism evidence="1 2">
    <name type="scientific">Paenibacillus algorifonticola</name>
    <dbReference type="NCBI Taxonomy" id="684063"/>
    <lineage>
        <taxon>Bacteria</taxon>
        <taxon>Bacillati</taxon>
        <taxon>Bacillota</taxon>
        <taxon>Bacilli</taxon>
        <taxon>Bacillales</taxon>
        <taxon>Paenibacillaceae</taxon>
        <taxon>Paenibacillus</taxon>
    </lineage>
</organism>
<evidence type="ECO:0008006" key="3">
    <source>
        <dbReference type="Google" id="ProtNLM"/>
    </source>
</evidence>
<dbReference type="SUPFAM" id="SSF54001">
    <property type="entry name" value="Cysteine proteinases"/>
    <property type="match status" value="1"/>
</dbReference>
<evidence type="ECO:0000313" key="2">
    <source>
        <dbReference type="Proteomes" id="UP000183410"/>
    </source>
</evidence>
<dbReference type="EMBL" id="FONN01000011">
    <property type="protein sequence ID" value="SFF00540.1"/>
    <property type="molecule type" value="Genomic_DNA"/>
</dbReference>
<dbReference type="OrthoDB" id="2080662at2"/>
<protein>
    <recommendedName>
        <fullName evidence="3">Permuted papain-like amidase enzyme, YaeF/YiiX, C92 family</fullName>
    </recommendedName>
</protein>
<name>A0A1I2F7N2_9BACL</name>
<dbReference type="Gene3D" id="3.90.1720.10">
    <property type="entry name" value="endopeptidase domain like (from Nostoc punctiforme)"/>
    <property type="match status" value="1"/>
</dbReference>
<keyword evidence="2" id="KW-1185">Reference proteome</keyword>
<dbReference type="AlphaFoldDB" id="A0A1I2F7N2"/>
<dbReference type="PANTHER" id="PTHR47112">
    <property type="entry name" value="PX DOMAIN-CONTAINING PROTEIN"/>
    <property type="match status" value="1"/>
</dbReference>
<dbReference type="RefSeq" id="WP_046232223.1">
    <property type="nucleotide sequence ID" value="NZ_FONN01000011.1"/>
</dbReference>